<evidence type="ECO:0000313" key="10">
    <source>
        <dbReference type="Proteomes" id="UP000283513"/>
    </source>
</evidence>
<dbReference type="InterPro" id="IPR006976">
    <property type="entry name" value="VanZ-like"/>
</dbReference>
<evidence type="ECO:0000313" key="5">
    <source>
        <dbReference type="EMBL" id="RHA70282.1"/>
    </source>
</evidence>
<evidence type="ECO:0000313" key="4">
    <source>
        <dbReference type="EMBL" id="MVQ45855.1"/>
    </source>
</evidence>
<proteinExistence type="predicted"/>
<feature type="domain" description="VanZ-like" evidence="2">
    <location>
        <begin position="25"/>
        <end position="152"/>
    </location>
</feature>
<feature type="transmembrane region" description="Helical" evidence="1">
    <location>
        <begin position="108"/>
        <end position="129"/>
    </location>
</feature>
<evidence type="ECO:0000313" key="6">
    <source>
        <dbReference type="EMBL" id="RHC16027.1"/>
    </source>
</evidence>
<dbReference type="PaxDb" id="166486-ERS852572_01495"/>
<keyword evidence="1" id="KW-0472">Membrane</keyword>
<dbReference type="Proteomes" id="UP000095350">
    <property type="component" value="Unassembled WGS sequence"/>
</dbReference>
<dbReference type="RefSeq" id="WP_015521189.1">
    <property type="nucleotide sequence ID" value="NZ_CABIYH010000010.1"/>
</dbReference>
<evidence type="ECO:0000313" key="13">
    <source>
        <dbReference type="Proteomes" id="UP000284465"/>
    </source>
</evidence>
<feature type="transmembrane region" description="Helical" evidence="1">
    <location>
        <begin position="20"/>
        <end position="38"/>
    </location>
</feature>
<evidence type="ECO:0000313" key="7">
    <source>
        <dbReference type="EMBL" id="RHG29184.1"/>
    </source>
</evidence>
<evidence type="ECO:0000313" key="9">
    <source>
        <dbReference type="Proteomes" id="UP000095350"/>
    </source>
</evidence>
<dbReference type="Proteomes" id="UP000283513">
    <property type="component" value="Unassembled WGS sequence"/>
</dbReference>
<dbReference type="GeneID" id="61434413"/>
<dbReference type="EMBL" id="QSFP01000001">
    <property type="protein sequence ID" value="RHA70282.1"/>
    <property type="molecule type" value="Genomic_DNA"/>
</dbReference>
<feature type="transmembrane region" description="Helical" evidence="1">
    <location>
        <begin position="135"/>
        <end position="152"/>
    </location>
</feature>
<gene>
    <name evidence="7" type="ORF">DW264_06160</name>
    <name evidence="6" type="ORF">DW856_13185</name>
    <name evidence="5" type="ORF">DW927_01115</name>
    <name evidence="8" type="ORF">DWZ31_06215</name>
    <name evidence="3" type="ORF">ERS852572_01495</name>
    <name evidence="4" type="ORF">GCK47_09070</name>
</gene>
<dbReference type="Proteomes" id="UP000479531">
    <property type="component" value="Unassembled WGS sequence"/>
</dbReference>
<dbReference type="InterPro" id="IPR053150">
    <property type="entry name" value="Teicoplanin_resist-assoc"/>
</dbReference>
<dbReference type="Proteomes" id="UP000283586">
    <property type="component" value="Unassembled WGS sequence"/>
</dbReference>
<evidence type="ECO:0000313" key="3">
    <source>
        <dbReference type="EMBL" id="CUN01082.1"/>
    </source>
</evidence>
<keyword evidence="1" id="KW-1133">Transmembrane helix</keyword>
<dbReference type="EMBL" id="QSHO01000011">
    <property type="protein sequence ID" value="RHC16027.1"/>
    <property type="molecule type" value="Genomic_DNA"/>
</dbReference>
<reference evidence="3 9" key="1">
    <citation type="submission" date="2015-09" db="EMBL/GenBank/DDBJ databases">
        <authorList>
            <consortium name="Pathogen Informatics"/>
        </authorList>
    </citation>
    <scope>NUCLEOTIDE SEQUENCE [LARGE SCALE GENOMIC DNA]</scope>
    <source>
        <strain evidence="3 9">2789STDY5834960</strain>
    </source>
</reference>
<evidence type="ECO:0000259" key="2">
    <source>
        <dbReference type="Pfam" id="PF04892"/>
    </source>
</evidence>
<dbReference type="PANTHER" id="PTHR36834:SF1">
    <property type="entry name" value="INTEGRAL MEMBRANE PROTEIN"/>
    <property type="match status" value="1"/>
</dbReference>
<feature type="transmembrane region" description="Helical" evidence="1">
    <location>
        <begin position="71"/>
        <end position="96"/>
    </location>
</feature>
<dbReference type="STRING" id="166486.ERS852572_01495"/>
<reference evidence="4 14" key="3">
    <citation type="submission" date="2019-10" db="EMBL/GenBank/DDBJ databases">
        <title>Roseburia spp. ameliorate alcoholic fatty liver via restoration of gut barrier function.</title>
        <authorList>
            <person name="Seo B."/>
            <person name="Ko G."/>
        </authorList>
    </citation>
    <scope>NUCLEOTIDE SEQUENCE [LARGE SCALE GENOMIC DNA]</scope>
    <source>
        <strain evidence="4 14">SNUG30017</strain>
    </source>
</reference>
<dbReference type="PANTHER" id="PTHR36834">
    <property type="entry name" value="MEMBRANE PROTEIN-RELATED"/>
    <property type="match status" value="1"/>
</dbReference>
<sequence length="167" mass="19822">MNSMDVNNAMDDRKKRRRLIAGVLFTVYFAVLFYFLFFSEKMGRTYSERAYHYNLVPLKEIMRFIRYRKVLGTYAVVLNLVGNIIAFMPFGTFLPIYYERCRKLRYTVLYSFELSLVVEILQLVFKVGSLDVDDLILNTIGGLFGFLVYELVKQFIRKTTERKKHDD</sequence>
<protein>
    <submittedName>
        <fullName evidence="3">Predicted integral membrane protein</fullName>
    </submittedName>
    <submittedName>
        <fullName evidence="4">VanZ family protein</fullName>
    </submittedName>
</protein>
<reference evidence="10 11" key="2">
    <citation type="submission" date="2018-08" db="EMBL/GenBank/DDBJ databases">
        <title>A genome reference for cultivated species of the human gut microbiota.</title>
        <authorList>
            <person name="Zou Y."/>
            <person name="Xue W."/>
            <person name="Luo G."/>
        </authorList>
    </citation>
    <scope>NUCLEOTIDE SEQUENCE [LARGE SCALE GENOMIC DNA]</scope>
    <source>
        <strain evidence="8 11">AF31-21AC</strain>
        <strain evidence="7 12">AM22-21LB</strain>
        <strain evidence="6 10">AM37-1AC</strain>
        <strain evidence="5 13">AM43-11</strain>
    </source>
</reference>
<organism evidence="3 9">
    <name type="scientific">Roseburia intestinalis</name>
    <dbReference type="NCBI Taxonomy" id="166486"/>
    <lineage>
        <taxon>Bacteria</taxon>
        <taxon>Bacillati</taxon>
        <taxon>Bacillota</taxon>
        <taxon>Clostridia</taxon>
        <taxon>Lachnospirales</taxon>
        <taxon>Lachnospiraceae</taxon>
        <taxon>Roseburia</taxon>
    </lineage>
</organism>
<dbReference type="EMBL" id="CYXZ01000010">
    <property type="protein sequence ID" value="CUN01082.1"/>
    <property type="molecule type" value="Genomic_DNA"/>
</dbReference>
<dbReference type="Proteomes" id="UP000284465">
    <property type="component" value="Unassembled WGS sequence"/>
</dbReference>
<accession>A0A173TEA0</accession>
<dbReference type="AlphaFoldDB" id="A0A173TEA0"/>
<dbReference type="Pfam" id="PF04892">
    <property type="entry name" value="VanZ"/>
    <property type="match status" value="1"/>
</dbReference>
<evidence type="ECO:0000256" key="1">
    <source>
        <dbReference type="SAM" id="Phobius"/>
    </source>
</evidence>
<evidence type="ECO:0000313" key="14">
    <source>
        <dbReference type="Proteomes" id="UP000479531"/>
    </source>
</evidence>
<evidence type="ECO:0000313" key="11">
    <source>
        <dbReference type="Proteomes" id="UP000283586"/>
    </source>
</evidence>
<dbReference type="EMBL" id="WGGT01000009">
    <property type="protein sequence ID" value="MVQ45855.1"/>
    <property type="molecule type" value="Genomic_DNA"/>
</dbReference>
<evidence type="ECO:0000313" key="8">
    <source>
        <dbReference type="EMBL" id="RHN09658.1"/>
    </source>
</evidence>
<dbReference type="OrthoDB" id="9805025at2"/>
<name>A0A173TEA0_9FIRM</name>
<dbReference type="EMBL" id="QRID01000005">
    <property type="protein sequence ID" value="RHG29184.1"/>
    <property type="molecule type" value="Genomic_DNA"/>
</dbReference>
<dbReference type="EMBL" id="QRQN01000006">
    <property type="protein sequence ID" value="RHN09658.1"/>
    <property type="molecule type" value="Genomic_DNA"/>
</dbReference>
<keyword evidence="1" id="KW-0812">Transmembrane</keyword>
<dbReference type="Proteomes" id="UP000284051">
    <property type="component" value="Unassembled WGS sequence"/>
</dbReference>
<evidence type="ECO:0000313" key="12">
    <source>
        <dbReference type="Proteomes" id="UP000284051"/>
    </source>
</evidence>